<feature type="non-terminal residue" evidence="2">
    <location>
        <position position="603"/>
    </location>
</feature>
<feature type="coiled-coil region" evidence="1">
    <location>
        <begin position="400"/>
        <end position="445"/>
    </location>
</feature>
<sequence>MELEELKAQIQACYAKRRGRIEEEIAVTETAIEDLEVLMIRNRRSYDEQTKRTNSMRKKPVNKLRKIITGVCCNKRRTNRLKAWSMCSSWFFGPSSNKAKHKLHKIEAEPQMLRITFGDFRTVEVGNSAREIQRRIKLREQWLKANQCWIMVYQDMLQKKHERWRREVSAMRLRLQAIEATEGFVYAVFGGGPSGLLRNQIKLEKAGPKASLLGQPLTKDDKIWLGRRRKDIESIITQPSCDRIKQIELQLRTSGLATVETASRCSSPVQPPDTHPLLKHQAQLKEAIQGDRDELRKVSKQLQQRLEEEKVLKEEWEKVFEKLRQNYSKSEQEYRTQMDERNTRLKELNTQIEQLHLDEAMRLKNAALKYLERKQFIQGLNREFAFLGVSQSFGRWHRDGEEWEKVFEKLRQNYSKSEQEYRTQMDERNTRLKELNTQIEQLHLDEAMRLKNAALKYLERKQFIQGLNREFAFLGVSQSFGRWHRDGQTWSTDVVIRVGEISAQVSFLISLKLRLSIRFGGALTTHTTEGDCSSRTRTSSRSWPHGFSTNLEAPTCKSAVYTIGSRGCQPPTRRKQQRSIYVFTFWIIQQMVPTPLARFNIVT</sequence>
<keyword evidence="3" id="KW-1185">Reference proteome</keyword>
<accession>A0A074ZX16</accession>
<dbReference type="Proteomes" id="UP000054324">
    <property type="component" value="Unassembled WGS sequence"/>
</dbReference>
<dbReference type="CTD" id="20327036"/>
<gene>
    <name evidence="2" type="ORF">T265_12868</name>
</gene>
<keyword evidence="1" id="KW-0175">Coiled coil</keyword>
<proteinExistence type="predicted"/>
<name>A0A074ZX16_OPIVI</name>
<dbReference type="KEGG" id="ovi:T265_12868"/>
<protein>
    <submittedName>
        <fullName evidence="2">Uncharacterized protein</fullName>
    </submittedName>
</protein>
<dbReference type="RefSeq" id="XP_009164234.1">
    <property type="nucleotide sequence ID" value="XM_009165970.1"/>
</dbReference>
<evidence type="ECO:0000256" key="1">
    <source>
        <dbReference type="SAM" id="Coils"/>
    </source>
</evidence>
<dbReference type="OrthoDB" id="6258445at2759"/>
<dbReference type="STRING" id="6198.A0A074ZX16"/>
<dbReference type="EMBL" id="KL596638">
    <property type="protein sequence ID" value="KER32008.1"/>
    <property type="molecule type" value="Genomic_DNA"/>
</dbReference>
<evidence type="ECO:0000313" key="3">
    <source>
        <dbReference type="Proteomes" id="UP000054324"/>
    </source>
</evidence>
<feature type="coiled-coil region" evidence="1">
    <location>
        <begin position="285"/>
        <end position="358"/>
    </location>
</feature>
<organism evidence="2 3">
    <name type="scientific">Opisthorchis viverrini</name>
    <name type="common">Southeast Asian liver fluke</name>
    <dbReference type="NCBI Taxonomy" id="6198"/>
    <lineage>
        <taxon>Eukaryota</taxon>
        <taxon>Metazoa</taxon>
        <taxon>Spiralia</taxon>
        <taxon>Lophotrochozoa</taxon>
        <taxon>Platyhelminthes</taxon>
        <taxon>Trematoda</taxon>
        <taxon>Digenea</taxon>
        <taxon>Opisthorchiida</taxon>
        <taxon>Opisthorchiata</taxon>
        <taxon>Opisthorchiidae</taxon>
        <taxon>Opisthorchis</taxon>
    </lineage>
</organism>
<evidence type="ECO:0000313" key="2">
    <source>
        <dbReference type="EMBL" id="KER32008.1"/>
    </source>
</evidence>
<reference evidence="2 3" key="1">
    <citation type="submission" date="2013-11" db="EMBL/GenBank/DDBJ databases">
        <title>Opisthorchis viverrini - life in the bile duct.</title>
        <authorList>
            <person name="Young N.D."/>
            <person name="Nagarajan N."/>
            <person name="Lin S.J."/>
            <person name="Korhonen P.K."/>
            <person name="Jex A.R."/>
            <person name="Hall R.S."/>
            <person name="Safavi-Hemami H."/>
            <person name="Kaewkong W."/>
            <person name="Bertrand D."/>
            <person name="Gao S."/>
            <person name="Seet Q."/>
            <person name="Wongkham S."/>
            <person name="Teh B.T."/>
            <person name="Wongkham C."/>
            <person name="Intapan P.M."/>
            <person name="Maleewong W."/>
            <person name="Yang X."/>
            <person name="Hu M."/>
            <person name="Wang Z."/>
            <person name="Hofmann A."/>
            <person name="Sternberg P.W."/>
            <person name="Tan P."/>
            <person name="Wang J."/>
            <person name="Gasser R.B."/>
        </authorList>
    </citation>
    <scope>NUCLEOTIDE SEQUENCE [LARGE SCALE GENOMIC DNA]</scope>
</reference>
<dbReference type="GeneID" id="20327036"/>
<dbReference type="AlphaFoldDB" id="A0A074ZX16"/>